<dbReference type="Pfam" id="PF07707">
    <property type="entry name" value="BACK"/>
    <property type="match status" value="1"/>
</dbReference>
<dbReference type="SMART" id="SM00225">
    <property type="entry name" value="BTB"/>
    <property type="match status" value="1"/>
</dbReference>
<dbReference type="SUPFAM" id="SSF54695">
    <property type="entry name" value="POZ domain"/>
    <property type="match status" value="1"/>
</dbReference>
<dbReference type="InterPro" id="IPR015915">
    <property type="entry name" value="Kelch-typ_b-propeller"/>
</dbReference>
<dbReference type="GeneID" id="100203641"/>
<dbReference type="Proteomes" id="UP001652625">
    <property type="component" value="Chromosome 03"/>
</dbReference>
<name>A0ABM4BH84_HYDVU</name>
<dbReference type="RefSeq" id="XP_065648368.1">
    <property type="nucleotide sequence ID" value="XM_065792296.1"/>
</dbReference>
<keyword evidence="2" id="KW-0677">Repeat</keyword>
<dbReference type="Pfam" id="PF24981">
    <property type="entry name" value="Beta-prop_ATRN-LZTR1"/>
    <property type="match status" value="1"/>
</dbReference>
<dbReference type="InterPro" id="IPR017096">
    <property type="entry name" value="BTB-kelch_protein"/>
</dbReference>
<gene>
    <name evidence="5" type="primary">LOC100203641</name>
</gene>
<dbReference type="SMART" id="SM00875">
    <property type="entry name" value="BACK"/>
    <property type="match status" value="1"/>
</dbReference>
<evidence type="ECO:0000256" key="2">
    <source>
        <dbReference type="ARBA" id="ARBA00022737"/>
    </source>
</evidence>
<dbReference type="Pfam" id="PF00651">
    <property type="entry name" value="BTB"/>
    <property type="match status" value="1"/>
</dbReference>
<dbReference type="InterPro" id="IPR011705">
    <property type="entry name" value="BACK"/>
</dbReference>
<reference evidence="5" key="1">
    <citation type="submission" date="2025-08" db="UniProtKB">
        <authorList>
            <consortium name="RefSeq"/>
        </authorList>
    </citation>
    <scope>IDENTIFICATION</scope>
</reference>
<accession>A0ABM4BH84</accession>
<evidence type="ECO:0000259" key="3">
    <source>
        <dbReference type="PROSITE" id="PS50097"/>
    </source>
</evidence>
<dbReference type="Gene3D" id="3.30.710.10">
    <property type="entry name" value="Potassium Channel Kv1.1, Chain A"/>
    <property type="match status" value="1"/>
</dbReference>
<dbReference type="PIRSF" id="PIRSF037037">
    <property type="entry name" value="Kelch-like_protein_gigaxonin"/>
    <property type="match status" value="1"/>
</dbReference>
<keyword evidence="1" id="KW-0880">Kelch repeat</keyword>
<evidence type="ECO:0000313" key="4">
    <source>
        <dbReference type="Proteomes" id="UP001652625"/>
    </source>
</evidence>
<evidence type="ECO:0000313" key="5">
    <source>
        <dbReference type="RefSeq" id="XP_065648368.1"/>
    </source>
</evidence>
<dbReference type="InterPro" id="IPR056737">
    <property type="entry name" value="Beta-prop_ATRN-MKLN-like"/>
</dbReference>
<dbReference type="PROSITE" id="PS50097">
    <property type="entry name" value="BTB"/>
    <property type="match status" value="1"/>
</dbReference>
<sequence length="599" mass="67934">MDSNVKGEFQVDSSHSKKLALCLFEFRKKKFMCDVVLFSPPKEYFAHRNVLCSASPFFLEIFTSNPNSQPTLGSRVDISNISSEVIEDILNFIYLGEICVSEQNVIQLIAASDILRMSNLKEIVCRFYERRLCPSNCLSIASLAEKFNCESLREAADKFIFFHFMDVCKYQEFKTLTFKQVLRILSSDEIAVKCEEDVYFSAMEWFFYDVKERAQYLSELLQSVRLLQTSKYFVSDVIENNEYIVCDNACLDFLNQIKYILNFPERKNIFCNAVKHEPRKASDLTSIIVACSGNQDRISTNEVLCYVPEKDFWYPLVPLLFNRYQSSSVVLNNEVYCIGGQNDNGAINSVERFSFSTDKWFECSKTHQPLFNHAACVFNGEIHIIGGEIDGVTVSQVLRYSNNLGKWIKLADLKVPRKALAVATHKKIYAIGGYGPSNEALASVECYDPYMNEWSKIFSLSSPRAGASAACVGNKIFVFGGEYAMWSYYRSAEVFDINTDEWRNIADLYLPRAYMGIATYNESILLVGGMVSVEGADQYGSGRDDDDDFVDVTESKLVECYNVANNSYKRVCSLPIATAAINCSVICVSKTILQERCGF</sequence>
<keyword evidence="4" id="KW-1185">Reference proteome</keyword>
<dbReference type="PANTHER" id="PTHR45632">
    <property type="entry name" value="LD33804P"/>
    <property type="match status" value="1"/>
</dbReference>
<dbReference type="Gene3D" id="2.120.10.80">
    <property type="entry name" value="Kelch-type beta propeller"/>
    <property type="match status" value="1"/>
</dbReference>
<proteinExistence type="predicted"/>
<protein>
    <submittedName>
        <fullName evidence="5">Kelch-like protein 12</fullName>
    </submittedName>
</protein>
<dbReference type="InterPro" id="IPR000210">
    <property type="entry name" value="BTB/POZ_dom"/>
</dbReference>
<evidence type="ECO:0000256" key="1">
    <source>
        <dbReference type="ARBA" id="ARBA00022441"/>
    </source>
</evidence>
<dbReference type="SMART" id="SM00612">
    <property type="entry name" value="Kelch"/>
    <property type="match status" value="5"/>
</dbReference>
<feature type="domain" description="BTB" evidence="3">
    <location>
        <begin position="33"/>
        <end position="102"/>
    </location>
</feature>
<dbReference type="SUPFAM" id="SSF117281">
    <property type="entry name" value="Kelch motif"/>
    <property type="match status" value="1"/>
</dbReference>
<dbReference type="PANTHER" id="PTHR45632:SF17">
    <property type="entry name" value="KELCH-LIKE PROTEIN 31"/>
    <property type="match status" value="1"/>
</dbReference>
<dbReference type="InterPro" id="IPR006652">
    <property type="entry name" value="Kelch_1"/>
</dbReference>
<dbReference type="InterPro" id="IPR011333">
    <property type="entry name" value="SKP1/BTB/POZ_sf"/>
</dbReference>
<organism evidence="4 5">
    <name type="scientific">Hydra vulgaris</name>
    <name type="common">Hydra</name>
    <name type="synonym">Hydra attenuata</name>
    <dbReference type="NCBI Taxonomy" id="6087"/>
    <lineage>
        <taxon>Eukaryota</taxon>
        <taxon>Metazoa</taxon>
        <taxon>Cnidaria</taxon>
        <taxon>Hydrozoa</taxon>
        <taxon>Hydroidolina</taxon>
        <taxon>Anthoathecata</taxon>
        <taxon>Aplanulata</taxon>
        <taxon>Hydridae</taxon>
        <taxon>Hydra</taxon>
    </lineage>
</organism>
<dbReference type="Gene3D" id="1.25.40.420">
    <property type="match status" value="1"/>
</dbReference>